<dbReference type="Proteomes" id="UP000678228">
    <property type="component" value="Unassembled WGS sequence"/>
</dbReference>
<reference evidence="1" key="1">
    <citation type="submission" date="2021-03" db="EMBL/GenBank/DDBJ databases">
        <title>Bacillus suaedae sp. nov., isolated from Suaeda aralocaspica.</title>
        <authorList>
            <person name="Lei R.F.R."/>
        </authorList>
    </citation>
    <scope>NUCLEOTIDE SEQUENCE</scope>
    <source>
        <strain evidence="1">YZJH907-2</strain>
    </source>
</reference>
<evidence type="ECO:0000313" key="2">
    <source>
        <dbReference type="Proteomes" id="UP000678228"/>
    </source>
</evidence>
<accession>A0A940WT14</accession>
<name>A0A940WT14_9BACI</name>
<dbReference type="EMBL" id="JAGKSQ010000004">
    <property type="protein sequence ID" value="MBP3951751.1"/>
    <property type="molecule type" value="Genomic_DNA"/>
</dbReference>
<dbReference type="AlphaFoldDB" id="A0A940WT14"/>
<dbReference type="SUPFAM" id="SSF52540">
    <property type="entry name" value="P-loop containing nucleoside triphosphate hydrolases"/>
    <property type="match status" value="1"/>
</dbReference>
<dbReference type="RefSeq" id="WP_210597442.1">
    <property type="nucleotide sequence ID" value="NZ_JAGKSQ010000004.1"/>
</dbReference>
<sequence length="196" mass="23216">MIIWINGAFGSGKTQTAHELHRRIPHSFVFDPENLGFYIRKNIPKEIKRADFQDYPIWRDGNYEMLKHIDHEYDGVIIVPMTIVNREYFQEIVGKLRADNIMVNHFVLSATKETLEKRLRSRGERKNSWPARQIDRCIKAFEDEIFHQRIDTDHMSIESVVETIASLSDIKLLPDNRNKFKKRLDRVGVQLKQLRI</sequence>
<dbReference type="InterPro" id="IPR027417">
    <property type="entry name" value="P-loop_NTPase"/>
</dbReference>
<dbReference type="Pfam" id="PF13671">
    <property type="entry name" value="AAA_33"/>
    <property type="match status" value="1"/>
</dbReference>
<evidence type="ECO:0000313" key="1">
    <source>
        <dbReference type="EMBL" id="MBP3951751.1"/>
    </source>
</evidence>
<keyword evidence="2" id="KW-1185">Reference proteome</keyword>
<comment type="caution">
    <text evidence="1">The sequence shown here is derived from an EMBL/GenBank/DDBJ whole genome shotgun (WGS) entry which is preliminary data.</text>
</comment>
<dbReference type="Gene3D" id="3.40.50.300">
    <property type="entry name" value="P-loop containing nucleotide triphosphate hydrolases"/>
    <property type="match status" value="1"/>
</dbReference>
<proteinExistence type="predicted"/>
<protein>
    <submittedName>
        <fullName evidence="1">AAA family ATPase</fullName>
    </submittedName>
</protein>
<gene>
    <name evidence="1" type="ORF">J7W16_11455</name>
</gene>
<organism evidence="1 2">
    <name type="scientific">Halalkalibacter suaedae</name>
    <dbReference type="NCBI Taxonomy" id="2822140"/>
    <lineage>
        <taxon>Bacteria</taxon>
        <taxon>Bacillati</taxon>
        <taxon>Bacillota</taxon>
        <taxon>Bacilli</taxon>
        <taxon>Bacillales</taxon>
        <taxon>Bacillaceae</taxon>
        <taxon>Halalkalibacter</taxon>
    </lineage>
</organism>